<proteinExistence type="predicted"/>
<dbReference type="EMBL" id="JACHZG010000001">
    <property type="protein sequence ID" value="MBB3327981.1"/>
    <property type="molecule type" value="Genomic_DNA"/>
</dbReference>
<dbReference type="Pfam" id="PF00459">
    <property type="entry name" value="Inositol_P"/>
    <property type="match status" value="1"/>
</dbReference>
<protein>
    <recommendedName>
        <fullName evidence="4">Histidinol-phosphatase</fullName>
        <ecNumber evidence="3">3.1.3.15</ecNumber>
    </recommendedName>
    <alternativeName>
        <fullName evidence="8">Histidinol-phosphate phosphatase</fullName>
    </alternativeName>
</protein>
<evidence type="ECO:0000256" key="6">
    <source>
        <dbReference type="ARBA" id="ARBA00022801"/>
    </source>
</evidence>
<gene>
    <name evidence="12" type="ORF">FHX39_002925</name>
</gene>
<dbReference type="Gene3D" id="3.30.540.10">
    <property type="entry name" value="Fructose-1,6-Bisphosphatase, subunit A, domain 1"/>
    <property type="match status" value="1"/>
</dbReference>
<accession>A0A7W5P8K1</accession>
<evidence type="ECO:0000256" key="5">
    <source>
        <dbReference type="ARBA" id="ARBA00022723"/>
    </source>
</evidence>
<dbReference type="PROSITE" id="PS00629">
    <property type="entry name" value="IMP_1"/>
    <property type="match status" value="1"/>
</dbReference>
<feature type="binding site" evidence="11">
    <location>
        <position position="101"/>
    </location>
    <ligand>
        <name>Mg(2+)</name>
        <dbReference type="ChEBI" id="CHEBI:18420"/>
        <label>1</label>
        <note>catalytic</note>
    </ligand>
</feature>
<dbReference type="PRINTS" id="PR00377">
    <property type="entry name" value="IMPHPHTASES"/>
</dbReference>
<dbReference type="GO" id="GO:0046872">
    <property type="term" value="F:metal ion binding"/>
    <property type="evidence" value="ECO:0007669"/>
    <property type="project" value="UniProtKB-KW"/>
</dbReference>
<evidence type="ECO:0000256" key="1">
    <source>
        <dbReference type="ARBA" id="ARBA00001946"/>
    </source>
</evidence>
<keyword evidence="5 11" id="KW-0479">Metal-binding</keyword>
<comment type="cofactor">
    <cofactor evidence="1 11">
        <name>Mg(2+)</name>
        <dbReference type="ChEBI" id="CHEBI:18420"/>
    </cofactor>
</comment>
<dbReference type="FunFam" id="3.30.540.10:FF:000003">
    <property type="entry name" value="Inositol-1-monophosphatase"/>
    <property type="match status" value="1"/>
</dbReference>
<organism evidence="12 13">
    <name type="scientific">Microlunatus antarcticus</name>
    <dbReference type="NCBI Taxonomy" id="53388"/>
    <lineage>
        <taxon>Bacteria</taxon>
        <taxon>Bacillati</taxon>
        <taxon>Actinomycetota</taxon>
        <taxon>Actinomycetes</taxon>
        <taxon>Propionibacteriales</taxon>
        <taxon>Propionibacteriaceae</taxon>
        <taxon>Microlunatus</taxon>
    </lineage>
</organism>
<reference evidence="12 13" key="1">
    <citation type="submission" date="2020-08" db="EMBL/GenBank/DDBJ databases">
        <title>Sequencing the genomes of 1000 actinobacteria strains.</title>
        <authorList>
            <person name="Klenk H.-P."/>
        </authorList>
    </citation>
    <scope>NUCLEOTIDE SEQUENCE [LARGE SCALE GENOMIC DNA]</scope>
    <source>
        <strain evidence="12 13">DSM 11053</strain>
    </source>
</reference>
<evidence type="ECO:0000256" key="10">
    <source>
        <dbReference type="ARBA" id="ARBA00053547"/>
    </source>
</evidence>
<evidence type="ECO:0000256" key="7">
    <source>
        <dbReference type="ARBA" id="ARBA00022842"/>
    </source>
</evidence>
<comment type="caution">
    <text evidence="12">The sequence shown here is derived from an EMBL/GenBank/DDBJ whole genome shotgun (WGS) entry which is preliminary data.</text>
</comment>
<comment type="function">
    <text evidence="10">Catalyzes the dephosphorylation of histidinol-phosphate to histidinol, the direct precursor of histidine.</text>
</comment>
<dbReference type="Proteomes" id="UP000565572">
    <property type="component" value="Unassembled WGS sequence"/>
</dbReference>
<evidence type="ECO:0000256" key="8">
    <source>
        <dbReference type="ARBA" id="ARBA00033209"/>
    </source>
</evidence>
<feature type="binding site" evidence="11">
    <location>
        <position position="102"/>
    </location>
    <ligand>
        <name>Mg(2+)</name>
        <dbReference type="ChEBI" id="CHEBI:18420"/>
        <label>1</label>
        <note>catalytic</note>
    </ligand>
</feature>
<evidence type="ECO:0000256" key="2">
    <source>
        <dbReference type="ARBA" id="ARBA00004970"/>
    </source>
</evidence>
<keyword evidence="13" id="KW-1185">Reference proteome</keyword>
<dbReference type="EC" id="3.1.3.15" evidence="3"/>
<feature type="binding site" evidence="11">
    <location>
        <position position="82"/>
    </location>
    <ligand>
        <name>Mg(2+)</name>
        <dbReference type="ChEBI" id="CHEBI:18420"/>
        <label>1</label>
        <note>catalytic</note>
    </ligand>
</feature>
<feature type="binding site" evidence="11">
    <location>
        <position position="225"/>
    </location>
    <ligand>
        <name>Mg(2+)</name>
        <dbReference type="ChEBI" id="CHEBI:18420"/>
        <label>1</label>
        <note>catalytic</note>
    </ligand>
</feature>
<evidence type="ECO:0000256" key="4">
    <source>
        <dbReference type="ARBA" id="ARBA00021697"/>
    </source>
</evidence>
<dbReference type="PANTHER" id="PTHR20854:SF4">
    <property type="entry name" value="INOSITOL-1-MONOPHOSPHATASE-RELATED"/>
    <property type="match status" value="1"/>
</dbReference>
<dbReference type="GO" id="GO:0008934">
    <property type="term" value="F:inositol monophosphate 1-phosphatase activity"/>
    <property type="evidence" value="ECO:0007669"/>
    <property type="project" value="TreeGrafter"/>
</dbReference>
<evidence type="ECO:0000256" key="9">
    <source>
        <dbReference type="ARBA" id="ARBA00049158"/>
    </source>
</evidence>
<comment type="catalytic activity">
    <reaction evidence="9">
        <text>L-histidinol phosphate + H2O = L-histidinol + phosphate</text>
        <dbReference type="Rhea" id="RHEA:14465"/>
        <dbReference type="ChEBI" id="CHEBI:15377"/>
        <dbReference type="ChEBI" id="CHEBI:43474"/>
        <dbReference type="ChEBI" id="CHEBI:57699"/>
        <dbReference type="ChEBI" id="CHEBI:57980"/>
        <dbReference type="EC" id="3.1.3.15"/>
    </reaction>
</comment>
<dbReference type="GO" id="GO:0007165">
    <property type="term" value="P:signal transduction"/>
    <property type="evidence" value="ECO:0007669"/>
    <property type="project" value="TreeGrafter"/>
</dbReference>
<dbReference type="InterPro" id="IPR020583">
    <property type="entry name" value="Inositol_monoP_metal-BS"/>
</dbReference>
<evidence type="ECO:0000313" key="12">
    <source>
        <dbReference type="EMBL" id="MBB3327981.1"/>
    </source>
</evidence>
<evidence type="ECO:0000256" key="3">
    <source>
        <dbReference type="ARBA" id="ARBA00013085"/>
    </source>
</evidence>
<dbReference type="AlphaFoldDB" id="A0A7W5P8K1"/>
<name>A0A7W5P8K1_9ACTN</name>
<evidence type="ECO:0000313" key="13">
    <source>
        <dbReference type="Proteomes" id="UP000565572"/>
    </source>
</evidence>
<feature type="binding site" evidence="11">
    <location>
        <position position="99"/>
    </location>
    <ligand>
        <name>Mg(2+)</name>
        <dbReference type="ChEBI" id="CHEBI:18420"/>
        <label>1</label>
        <note>catalytic</note>
    </ligand>
</feature>
<dbReference type="RefSeq" id="WP_183339558.1">
    <property type="nucleotide sequence ID" value="NZ_JACHZG010000001.1"/>
</dbReference>
<keyword evidence="6 12" id="KW-0378">Hydrolase</keyword>
<dbReference type="InterPro" id="IPR000760">
    <property type="entry name" value="Inositol_monophosphatase-like"/>
</dbReference>
<evidence type="ECO:0000256" key="11">
    <source>
        <dbReference type="PIRSR" id="PIRSR600760-2"/>
    </source>
</evidence>
<dbReference type="SUPFAM" id="SSF56655">
    <property type="entry name" value="Carbohydrate phosphatase"/>
    <property type="match status" value="1"/>
</dbReference>
<dbReference type="Gene3D" id="3.40.190.80">
    <property type="match status" value="1"/>
</dbReference>
<keyword evidence="7 11" id="KW-0460">Magnesium</keyword>
<sequence>MAVAMSPGTSGGDDGLDARFAFGLDLVREAGELALRHFRSLSTLVVHRKGPRDVVSEADTEVEDLIRARLRETFPDDGFLGEETGSLEVDGSAGTWVVDPIDGTQPFVSGLRSWCVSIAYVRAGRVELGFVNSPAADELFVGRRGGEATLNGVRITPHPGTTLLDGLVYVGASPRVTAEQVVPMIDRLLRAGGMFVRSGSGALGLCDVACGRLLGYVEPHINTWDCLGAIAVLEAAGCRVDYGDATAELLHGGPIVAGPPAVFDQLVSLTG</sequence>
<dbReference type="GO" id="GO:0004401">
    <property type="term" value="F:histidinol-phosphatase activity"/>
    <property type="evidence" value="ECO:0007669"/>
    <property type="project" value="UniProtKB-EC"/>
</dbReference>
<dbReference type="GO" id="GO:0006020">
    <property type="term" value="P:inositol metabolic process"/>
    <property type="evidence" value="ECO:0007669"/>
    <property type="project" value="TreeGrafter"/>
</dbReference>
<comment type="pathway">
    <text evidence="2">Amino-acid biosynthesis; L-histidine biosynthesis; L-histidine from 5-phospho-alpha-D-ribose 1-diphosphate: step 8/9.</text>
</comment>
<dbReference type="PANTHER" id="PTHR20854">
    <property type="entry name" value="INOSITOL MONOPHOSPHATASE"/>
    <property type="match status" value="1"/>
</dbReference>